<dbReference type="Proteomes" id="UP000186228">
    <property type="component" value="Unassembled WGS sequence"/>
</dbReference>
<dbReference type="STRING" id="52131.GA0061100_112114"/>
<evidence type="ECO:0000259" key="1">
    <source>
        <dbReference type="Pfam" id="PF08885"/>
    </source>
</evidence>
<evidence type="ECO:0000313" key="3">
    <source>
        <dbReference type="Proteomes" id="UP000186228"/>
    </source>
</evidence>
<dbReference type="EMBL" id="FMAC01000012">
    <property type="protein sequence ID" value="SCB35917.1"/>
    <property type="molecule type" value="Genomic_DNA"/>
</dbReference>
<dbReference type="Pfam" id="PF08885">
    <property type="entry name" value="GSCFA"/>
    <property type="match status" value="1"/>
</dbReference>
<dbReference type="OrthoDB" id="369216at2"/>
<accession>A0A1C3W6X6</accession>
<gene>
    <name evidence="2" type="ORF">GA0061100_112114</name>
</gene>
<organism evidence="2 3">
    <name type="scientific">Rhizobium hainanense</name>
    <dbReference type="NCBI Taxonomy" id="52131"/>
    <lineage>
        <taxon>Bacteria</taxon>
        <taxon>Pseudomonadati</taxon>
        <taxon>Pseudomonadota</taxon>
        <taxon>Alphaproteobacteria</taxon>
        <taxon>Hyphomicrobiales</taxon>
        <taxon>Rhizobiaceae</taxon>
        <taxon>Rhizobium/Agrobacterium group</taxon>
        <taxon>Rhizobium</taxon>
    </lineage>
</organism>
<keyword evidence="3" id="KW-1185">Reference proteome</keyword>
<proteinExistence type="predicted"/>
<protein>
    <submittedName>
        <fullName evidence="2">GSCFA family protein</fullName>
    </submittedName>
</protein>
<dbReference type="AlphaFoldDB" id="A0A1C3W6X6"/>
<dbReference type="InterPro" id="IPR014982">
    <property type="entry name" value="GSCFA"/>
</dbReference>
<feature type="domain" description="GSCFA" evidence="1">
    <location>
        <begin position="41"/>
        <end position="310"/>
    </location>
</feature>
<evidence type="ECO:0000313" key="2">
    <source>
        <dbReference type="EMBL" id="SCB35917.1"/>
    </source>
</evidence>
<name>A0A1C3W6X6_9HYPH</name>
<reference evidence="3" key="1">
    <citation type="submission" date="2016-08" db="EMBL/GenBank/DDBJ databases">
        <authorList>
            <person name="Varghese N."/>
            <person name="Submissions Spin"/>
        </authorList>
    </citation>
    <scope>NUCLEOTIDE SEQUENCE [LARGE SCALE GENOMIC DNA]</scope>
    <source>
        <strain evidence="3">CCBAU 57015</strain>
    </source>
</reference>
<sequence>MTNPYAGIENYQLWRRSVARIETHLFDPVVNPKFRLNRATKIATAGSCFAQHISRQLQRIGFHYFVPENGEGLPEDERTRRNFGVFSGRYGNLYTARQLLQLFEEVFEKRKPAEKAWLREDGRYVDPYRPQIEPDGFKTIKAVEDERHKHLSSVRAVFTEADVLVFTLGLTEAWRSRDDGSVFPLAPGVVAGSFDPERHEFVNFGVADVEADLLAFLEKLKDKNPSIKVLLTVSPVPLIATYEDRNVLVSTTYSKSVLRVVADQVVSRFDWVDYFPSYEIITGSYAGGLYYEADYREVNSRGVAHAMRCFVKNYTSDPSQVVRRNTEPQAAAIEPTRRDIICDEEAIDAIRA</sequence>
<dbReference type="RefSeq" id="WP_075856197.1">
    <property type="nucleotide sequence ID" value="NZ_FMAC01000012.1"/>
</dbReference>